<evidence type="ECO:0000313" key="2">
    <source>
        <dbReference type="Proteomes" id="UP000236291"/>
    </source>
</evidence>
<sequence>GRQVCGESKKEAETGHSRVNYAGGVALPRAA</sequence>
<name>A0A2K3KTD2_TRIPR</name>
<gene>
    <name evidence="1" type="ORF">L195_g064479</name>
</gene>
<comment type="caution">
    <text evidence="1">The sequence shown here is derived from an EMBL/GenBank/DDBJ whole genome shotgun (WGS) entry which is preliminary data.</text>
</comment>
<organism evidence="1 2">
    <name type="scientific">Trifolium pratense</name>
    <name type="common">Red clover</name>
    <dbReference type="NCBI Taxonomy" id="57577"/>
    <lineage>
        <taxon>Eukaryota</taxon>
        <taxon>Viridiplantae</taxon>
        <taxon>Streptophyta</taxon>
        <taxon>Embryophyta</taxon>
        <taxon>Tracheophyta</taxon>
        <taxon>Spermatophyta</taxon>
        <taxon>Magnoliopsida</taxon>
        <taxon>eudicotyledons</taxon>
        <taxon>Gunneridae</taxon>
        <taxon>Pentapetalae</taxon>
        <taxon>rosids</taxon>
        <taxon>fabids</taxon>
        <taxon>Fabales</taxon>
        <taxon>Fabaceae</taxon>
        <taxon>Papilionoideae</taxon>
        <taxon>50 kb inversion clade</taxon>
        <taxon>NPAAA clade</taxon>
        <taxon>Hologalegina</taxon>
        <taxon>IRL clade</taxon>
        <taxon>Trifolieae</taxon>
        <taxon>Trifolium</taxon>
    </lineage>
</organism>
<feature type="non-terminal residue" evidence="1">
    <location>
        <position position="1"/>
    </location>
</feature>
<reference evidence="1 2" key="2">
    <citation type="journal article" date="2017" name="Front. Plant Sci.">
        <title>Gene Classification and Mining of Molecular Markers Useful in Red Clover (Trifolium pratense) Breeding.</title>
        <authorList>
            <person name="Istvanek J."/>
            <person name="Dluhosova J."/>
            <person name="Dluhos P."/>
            <person name="Patkova L."/>
            <person name="Nedelnik J."/>
            <person name="Repkova J."/>
        </authorList>
    </citation>
    <scope>NUCLEOTIDE SEQUENCE [LARGE SCALE GENOMIC DNA]</scope>
    <source>
        <strain evidence="2">cv. Tatra</strain>
        <tissue evidence="1">Young leaves</tissue>
    </source>
</reference>
<accession>A0A2K3KTD2</accession>
<proteinExistence type="predicted"/>
<dbReference type="AlphaFoldDB" id="A0A2K3KTD2"/>
<dbReference type="EMBL" id="ASHM01251528">
    <property type="protein sequence ID" value="PNX69534.1"/>
    <property type="molecule type" value="Genomic_DNA"/>
</dbReference>
<dbReference type="Proteomes" id="UP000236291">
    <property type="component" value="Unassembled WGS sequence"/>
</dbReference>
<evidence type="ECO:0000313" key="1">
    <source>
        <dbReference type="EMBL" id="PNX69534.1"/>
    </source>
</evidence>
<protein>
    <submittedName>
        <fullName evidence="1">Uncharacterized protein</fullName>
    </submittedName>
</protein>
<reference evidence="1 2" key="1">
    <citation type="journal article" date="2014" name="Am. J. Bot.">
        <title>Genome assembly and annotation for red clover (Trifolium pratense; Fabaceae).</title>
        <authorList>
            <person name="Istvanek J."/>
            <person name="Jaros M."/>
            <person name="Krenek A."/>
            <person name="Repkova J."/>
        </authorList>
    </citation>
    <scope>NUCLEOTIDE SEQUENCE [LARGE SCALE GENOMIC DNA]</scope>
    <source>
        <strain evidence="2">cv. Tatra</strain>
        <tissue evidence="1">Young leaves</tissue>
    </source>
</reference>